<sequence>MQTQDQRRKVGQLFVVGFHGHHVDANITTLIRDYGIGTVILFRRNIASAKQLQALCLNLQRVARDAQHTHPLFIAIDQENGLVTRISPPIAPQQPGAMAIAAAAAERNGSIADRSSRVAAATGEMLSFFGINVNYAPVGDVNSEPLNPVIGVRSAGDDPSSAAEFATGCIRGLRDHRVVPCIKHFPGHGDTSVDSHHGLPVVDKSRRQLDQVELVPFRRAAVDERVEMVMTAHIALPQLTGSNLPATLSADAMAILRDEWNYQGVVVTDCMEMDGVRATYGTVEGTLMALKAGVDSVMICHTFEAQTAAIDRICQAVESGDLSPERIEASLSRLCALKERYTSWETALRAEMLESLDAINEKAARVADEIYADAITVVRKRSETLPLDPFARVVVVSPSPDAFALSGAADSDALIGELFASAIERHASPPLHVQFRDELTAEQWQHVEAGEVVVLATQNAQASQRAIGLEIARRRGALPTVCIATCSPYDFLDDADEMGTYMTIYEPTREAVNRAVDVLYGAPARGKLPVKQQT</sequence>
<dbReference type="EMBL" id="LGSR01000017">
    <property type="protein sequence ID" value="KOS20548.1"/>
    <property type="molecule type" value="Genomic_DNA"/>
</dbReference>
<dbReference type="OrthoDB" id="4215304at2759"/>
<dbReference type="GO" id="GO:0009254">
    <property type="term" value="P:peptidoglycan turnover"/>
    <property type="evidence" value="ECO:0007669"/>
    <property type="project" value="TreeGrafter"/>
</dbReference>
<dbReference type="Proteomes" id="UP000053831">
    <property type="component" value="Unassembled WGS sequence"/>
</dbReference>
<keyword evidence="2" id="KW-0378">Hydrolase</keyword>
<dbReference type="Pfam" id="PF00933">
    <property type="entry name" value="Glyco_hydro_3"/>
    <property type="match status" value="1"/>
</dbReference>
<keyword evidence="3" id="KW-0325">Glycoprotein</keyword>
<evidence type="ECO:0000256" key="4">
    <source>
        <dbReference type="ARBA" id="ARBA00023295"/>
    </source>
</evidence>
<dbReference type="InterPro" id="IPR001764">
    <property type="entry name" value="Glyco_hydro_3_N"/>
</dbReference>
<reference evidence="6 7" key="1">
    <citation type="submission" date="2015-07" db="EMBL/GenBank/DDBJ databases">
        <title>The genome of the fungus Escovopsis weberi, a specialized disease agent of ant agriculture.</title>
        <authorList>
            <person name="de Man T.J."/>
            <person name="Stajich J.E."/>
            <person name="Kubicek C.P."/>
            <person name="Chenthamara K."/>
            <person name="Atanasova L."/>
            <person name="Druzhinina I.S."/>
            <person name="Birnbaum S."/>
            <person name="Barribeau S.M."/>
            <person name="Teiling C."/>
            <person name="Suen G."/>
            <person name="Currie C."/>
            <person name="Gerardo N.M."/>
        </authorList>
    </citation>
    <scope>NUCLEOTIDE SEQUENCE [LARGE SCALE GENOMIC DNA]</scope>
</reference>
<keyword evidence="7" id="KW-1185">Reference proteome</keyword>
<dbReference type="STRING" id="150374.A0A0M8MX86"/>
<dbReference type="PANTHER" id="PTHR30480:SF16">
    <property type="entry name" value="GLYCOSIDE HYDROLASE FAMILY 3 DOMAIN PROTEIN"/>
    <property type="match status" value="1"/>
</dbReference>
<feature type="domain" description="Glycoside hydrolase family 3 N-terminal" evidence="5">
    <location>
        <begin position="7"/>
        <end position="335"/>
    </location>
</feature>
<dbReference type="AlphaFoldDB" id="A0A0M8MX86"/>
<evidence type="ECO:0000313" key="6">
    <source>
        <dbReference type="EMBL" id="KOS20548.1"/>
    </source>
</evidence>
<gene>
    <name evidence="6" type="ORF">ESCO_005297</name>
</gene>
<accession>A0A0M8MX86</accession>
<protein>
    <submittedName>
        <fullName evidence="6">Beta-hexosaminidase</fullName>
    </submittedName>
</protein>
<dbReference type="GO" id="GO:0005975">
    <property type="term" value="P:carbohydrate metabolic process"/>
    <property type="evidence" value="ECO:0007669"/>
    <property type="project" value="InterPro"/>
</dbReference>
<evidence type="ECO:0000256" key="1">
    <source>
        <dbReference type="ARBA" id="ARBA00005336"/>
    </source>
</evidence>
<comment type="caution">
    <text evidence="6">The sequence shown here is derived from an EMBL/GenBank/DDBJ whole genome shotgun (WGS) entry which is preliminary data.</text>
</comment>
<organism evidence="6 7">
    <name type="scientific">Escovopsis weberi</name>
    <dbReference type="NCBI Taxonomy" id="150374"/>
    <lineage>
        <taxon>Eukaryota</taxon>
        <taxon>Fungi</taxon>
        <taxon>Dikarya</taxon>
        <taxon>Ascomycota</taxon>
        <taxon>Pezizomycotina</taxon>
        <taxon>Sordariomycetes</taxon>
        <taxon>Hypocreomycetidae</taxon>
        <taxon>Hypocreales</taxon>
        <taxon>Hypocreaceae</taxon>
        <taxon>Escovopsis</taxon>
    </lineage>
</organism>
<dbReference type="Gene3D" id="3.20.20.300">
    <property type="entry name" value="Glycoside hydrolase, family 3, N-terminal domain"/>
    <property type="match status" value="1"/>
</dbReference>
<dbReference type="Gene3D" id="3.40.50.1700">
    <property type="entry name" value="Glycoside hydrolase family 3 C-terminal domain"/>
    <property type="match status" value="1"/>
</dbReference>
<dbReference type="InterPro" id="IPR036881">
    <property type="entry name" value="Glyco_hydro_3_C_sf"/>
</dbReference>
<name>A0A0M8MX86_ESCWE</name>
<evidence type="ECO:0000313" key="7">
    <source>
        <dbReference type="Proteomes" id="UP000053831"/>
    </source>
</evidence>
<keyword evidence="4" id="KW-0326">Glycosidase</keyword>
<comment type="similarity">
    <text evidence="1">Belongs to the glycosyl hydrolase 3 family.</text>
</comment>
<dbReference type="InterPro" id="IPR050226">
    <property type="entry name" value="NagZ_Beta-hexosaminidase"/>
</dbReference>
<evidence type="ECO:0000259" key="5">
    <source>
        <dbReference type="Pfam" id="PF00933"/>
    </source>
</evidence>
<dbReference type="InterPro" id="IPR036962">
    <property type="entry name" value="Glyco_hydro_3_N_sf"/>
</dbReference>
<evidence type="ECO:0000256" key="2">
    <source>
        <dbReference type="ARBA" id="ARBA00022801"/>
    </source>
</evidence>
<evidence type="ECO:0000256" key="3">
    <source>
        <dbReference type="ARBA" id="ARBA00023180"/>
    </source>
</evidence>
<dbReference type="InterPro" id="IPR017853">
    <property type="entry name" value="GH"/>
</dbReference>
<dbReference type="GO" id="GO:0004553">
    <property type="term" value="F:hydrolase activity, hydrolyzing O-glycosyl compounds"/>
    <property type="evidence" value="ECO:0007669"/>
    <property type="project" value="InterPro"/>
</dbReference>
<dbReference type="SUPFAM" id="SSF51445">
    <property type="entry name" value="(Trans)glycosidases"/>
    <property type="match status" value="1"/>
</dbReference>
<dbReference type="PANTHER" id="PTHR30480">
    <property type="entry name" value="BETA-HEXOSAMINIDASE-RELATED"/>
    <property type="match status" value="1"/>
</dbReference>
<proteinExistence type="inferred from homology"/>